<dbReference type="Proteomes" id="UP001565471">
    <property type="component" value="Unassembled WGS sequence"/>
</dbReference>
<protein>
    <submittedName>
        <fullName evidence="1">Phage gpG-like protein</fullName>
    </submittedName>
</protein>
<reference evidence="1 2" key="1">
    <citation type="submission" date="2024-07" db="EMBL/GenBank/DDBJ databases">
        <title>Genomic Encyclopedia of Type Strains, Phase V (KMG-V): Genome sequencing to study the core and pangenomes of soil and plant-associated prokaryotes.</title>
        <authorList>
            <person name="Whitman W."/>
        </authorList>
    </citation>
    <scope>NUCLEOTIDE SEQUENCE [LARGE SCALE GENOMIC DNA]</scope>
    <source>
        <strain evidence="1 2">USDA 415</strain>
    </source>
</reference>
<dbReference type="InterPro" id="IPR006522">
    <property type="entry name" value="Phage_virion_morphogenesis"/>
</dbReference>
<keyword evidence="2" id="KW-1185">Reference proteome</keyword>
<comment type="caution">
    <text evidence="1">The sequence shown here is derived from an EMBL/GenBank/DDBJ whole genome shotgun (WGS) entry which is preliminary data.</text>
</comment>
<dbReference type="Pfam" id="PF05069">
    <property type="entry name" value="Phage_tail_S"/>
    <property type="match status" value="1"/>
</dbReference>
<sequence>MPSFSVRMNAESLAQLNKRITKLLQDAEHMEPVWQQAAEYMVRSTQNRINKTQTSPSGERWAGLAALTIKLKGTDWPLYATGKLVGGIHTGDVDNHGFQVVSDAKYSSYVQDGVKNSRGKYKKKTTPHSPARPFMGFSAENARRISKMIRDHLKAT</sequence>
<organism evidence="1 2">
    <name type="scientific">Bradyrhizobium elkanii</name>
    <dbReference type="NCBI Taxonomy" id="29448"/>
    <lineage>
        <taxon>Bacteria</taxon>
        <taxon>Pseudomonadati</taxon>
        <taxon>Pseudomonadota</taxon>
        <taxon>Alphaproteobacteria</taxon>
        <taxon>Hyphomicrobiales</taxon>
        <taxon>Nitrobacteraceae</taxon>
        <taxon>Bradyrhizobium</taxon>
    </lineage>
</organism>
<gene>
    <name evidence="1" type="ORF">ABIF29_004317</name>
</gene>
<name>A0ABV4F256_BRAEL</name>
<evidence type="ECO:0000313" key="2">
    <source>
        <dbReference type="Proteomes" id="UP001565471"/>
    </source>
</evidence>
<evidence type="ECO:0000313" key="1">
    <source>
        <dbReference type="EMBL" id="MEY9317518.1"/>
    </source>
</evidence>
<accession>A0ABV4F256</accession>
<dbReference type="EMBL" id="JBGBZA010000002">
    <property type="protein sequence ID" value="MEY9317518.1"/>
    <property type="molecule type" value="Genomic_DNA"/>
</dbReference>
<proteinExistence type="predicted"/>